<organism evidence="1 2">
    <name type="scientific">Solanum commersonii</name>
    <name type="common">Commerson's wild potato</name>
    <name type="synonym">Commerson's nightshade</name>
    <dbReference type="NCBI Taxonomy" id="4109"/>
    <lineage>
        <taxon>Eukaryota</taxon>
        <taxon>Viridiplantae</taxon>
        <taxon>Streptophyta</taxon>
        <taxon>Embryophyta</taxon>
        <taxon>Tracheophyta</taxon>
        <taxon>Spermatophyta</taxon>
        <taxon>Magnoliopsida</taxon>
        <taxon>eudicotyledons</taxon>
        <taxon>Gunneridae</taxon>
        <taxon>Pentapetalae</taxon>
        <taxon>asterids</taxon>
        <taxon>lamiids</taxon>
        <taxon>Solanales</taxon>
        <taxon>Solanaceae</taxon>
        <taxon>Solanoideae</taxon>
        <taxon>Solaneae</taxon>
        <taxon>Solanum</taxon>
    </lineage>
</organism>
<evidence type="ECO:0000313" key="1">
    <source>
        <dbReference type="EMBL" id="KAG5568925.1"/>
    </source>
</evidence>
<keyword evidence="2" id="KW-1185">Reference proteome</keyword>
<proteinExistence type="predicted"/>
<dbReference type="EMBL" id="JACXVP010000020">
    <property type="protein sequence ID" value="KAG5568925.1"/>
    <property type="molecule type" value="Genomic_DNA"/>
</dbReference>
<protein>
    <submittedName>
        <fullName evidence="1">Uncharacterized protein</fullName>
    </submittedName>
</protein>
<name>A0A9J5W0D1_SOLCO</name>
<evidence type="ECO:0000313" key="2">
    <source>
        <dbReference type="Proteomes" id="UP000824120"/>
    </source>
</evidence>
<dbReference type="Proteomes" id="UP000824120">
    <property type="component" value="Unassembled WGS sequence"/>
</dbReference>
<accession>A0A9J5W0D1</accession>
<dbReference type="AlphaFoldDB" id="A0A9J5W0D1"/>
<comment type="caution">
    <text evidence="1">The sequence shown here is derived from an EMBL/GenBank/DDBJ whole genome shotgun (WGS) entry which is preliminary data.</text>
</comment>
<reference evidence="1" key="1">
    <citation type="submission" date="2020-09" db="EMBL/GenBank/DDBJ databases">
        <title>De no assembly of potato wild relative species, Solanum commersonii.</title>
        <authorList>
            <person name="Cho K."/>
        </authorList>
    </citation>
    <scope>NUCLEOTIDE SEQUENCE</scope>
    <source>
        <strain evidence="1">LZ3.2</strain>
        <tissue evidence="1">Leaf</tissue>
    </source>
</reference>
<sequence length="64" mass="7102">MSRNPLLFEGALSVEEHVLGPEPFPASVYEVEVFAGKCYYAKVIFVKGYQADGKCFGERLTIVT</sequence>
<gene>
    <name evidence="1" type="ORF">H5410_064048</name>
</gene>